<dbReference type="RefSeq" id="WP_174435849.1">
    <property type="nucleotide sequence ID" value="NZ_BSWF01000018.1"/>
</dbReference>
<feature type="site" description="Lowers pKa of active site Cys" evidence="6 10">
    <location>
        <position position="138"/>
    </location>
</feature>
<evidence type="ECO:0000256" key="5">
    <source>
        <dbReference type="ARBA" id="ARBA00024732"/>
    </source>
</evidence>
<dbReference type="FunFam" id="3.30.930.10:FF:000020">
    <property type="entry name" value="Octanoyltransferase"/>
    <property type="match status" value="1"/>
</dbReference>
<evidence type="ECO:0000313" key="13">
    <source>
        <dbReference type="EMBL" id="MDY4377577.1"/>
    </source>
</evidence>
<dbReference type="EMBL" id="JACGET010000028">
    <property type="protein sequence ID" value="MBN3108325.1"/>
    <property type="molecule type" value="Genomic_DNA"/>
</dbReference>
<dbReference type="GO" id="GO:0005737">
    <property type="term" value="C:cytoplasm"/>
    <property type="evidence" value="ECO:0007669"/>
    <property type="project" value="UniProtKB-SubCell"/>
</dbReference>
<evidence type="ECO:0000256" key="7">
    <source>
        <dbReference type="PIRNR" id="PIRNR016262"/>
    </source>
</evidence>
<protein>
    <recommendedName>
        <fullName evidence="6 7">Octanoyltransferase</fullName>
        <ecNumber evidence="6 7">2.3.1.181</ecNumber>
    </recommendedName>
    <alternativeName>
        <fullName evidence="6">Lipoate-protein ligase B</fullName>
    </alternativeName>
    <alternativeName>
        <fullName evidence="6">Lipoyl/octanoyl transferase</fullName>
    </alternativeName>
    <alternativeName>
        <fullName evidence="6">Octanoyl-[acyl-carrier-protein]-protein N-octanoyltransferase</fullName>
    </alternativeName>
</protein>
<dbReference type="PIRSF" id="PIRSF016262">
    <property type="entry name" value="LPLase"/>
    <property type="match status" value="1"/>
</dbReference>
<comment type="function">
    <text evidence="5 6 7">Catalyzes the transfer of endogenously produced octanoic acid from octanoyl-acyl-carrier-protein onto the lipoyl domains of lipoate-dependent enzymes. Lipoyl-ACP can also act as a substrate although octanoyl-ACP is likely to be the physiological substrate.</text>
</comment>
<dbReference type="PANTHER" id="PTHR10993:SF7">
    <property type="entry name" value="LIPOYLTRANSFERASE 2, MITOCHONDRIAL-RELATED"/>
    <property type="match status" value="1"/>
</dbReference>
<dbReference type="AlphaFoldDB" id="A0A086EZF1"/>
<keyword evidence="4 6" id="KW-0012">Acyltransferase</keyword>
<dbReference type="UniPathway" id="UPA00538">
    <property type="reaction ID" value="UER00592"/>
</dbReference>
<comment type="similarity">
    <text evidence="6 7">Belongs to the LipB family.</text>
</comment>
<dbReference type="Proteomes" id="UP000269351">
    <property type="component" value="Chromosome"/>
</dbReference>
<evidence type="ECO:0000313" key="16">
    <source>
        <dbReference type="Proteomes" id="UP000762586"/>
    </source>
</evidence>
<accession>A0A086EZF1</accession>
<feature type="binding site" evidence="6 9">
    <location>
        <begin position="74"/>
        <end position="81"/>
    </location>
    <ligand>
        <name>substrate</name>
    </ligand>
</feature>
<feature type="domain" description="BPL/LPL catalytic" evidence="11">
    <location>
        <begin position="35"/>
        <end position="210"/>
    </location>
</feature>
<keyword evidence="2 6" id="KW-0963">Cytoplasm</keyword>
<evidence type="ECO:0000313" key="15">
    <source>
        <dbReference type="Proteomes" id="UP000269351"/>
    </source>
</evidence>
<dbReference type="Gene3D" id="3.30.930.10">
    <property type="entry name" value="Bira Bifunctional Protein, Domain 2"/>
    <property type="match status" value="1"/>
</dbReference>
<dbReference type="InterPro" id="IPR020605">
    <property type="entry name" value="Octanoyltransferase_CS"/>
</dbReference>
<comment type="miscellaneous">
    <text evidence="6">In the reaction, the free carboxyl group of octanoic acid is attached via an amide linkage to the epsilon-amino group of a specific lysine residue of lipoyl domains of lipoate-dependent enzymes.</text>
</comment>
<gene>
    <name evidence="6 14" type="primary">lipB</name>
    <name evidence="14" type="ORF">F126LOC_014745</name>
    <name evidence="12" type="ORF">H4F48_19895</name>
    <name evidence="13" type="ORF">SOV92_06960</name>
</gene>
<evidence type="ECO:0000256" key="2">
    <source>
        <dbReference type="ARBA" id="ARBA00022490"/>
    </source>
</evidence>
<dbReference type="EMBL" id="JAXHOZ010000028">
    <property type="protein sequence ID" value="MDY4377577.1"/>
    <property type="molecule type" value="Genomic_DNA"/>
</dbReference>
<evidence type="ECO:0000256" key="4">
    <source>
        <dbReference type="ARBA" id="ARBA00023315"/>
    </source>
</evidence>
<comment type="subcellular location">
    <subcellularLocation>
        <location evidence="6">Cytoplasm</location>
    </subcellularLocation>
</comment>
<dbReference type="Proteomes" id="UP001269968">
    <property type="component" value="Unassembled WGS sequence"/>
</dbReference>
<dbReference type="Proteomes" id="UP000762586">
    <property type="component" value="Unassembled WGS sequence"/>
</dbReference>
<organism evidence="14 15">
    <name type="scientific">Pectobacterium brasiliense</name>
    <dbReference type="NCBI Taxonomy" id="180957"/>
    <lineage>
        <taxon>Bacteria</taxon>
        <taxon>Pseudomonadati</taxon>
        <taxon>Pseudomonadota</taxon>
        <taxon>Gammaproteobacteria</taxon>
        <taxon>Enterobacterales</taxon>
        <taxon>Pectobacteriaceae</taxon>
        <taxon>Pectobacterium</taxon>
    </lineage>
</organism>
<dbReference type="EC" id="2.3.1.181" evidence="6 7"/>
<evidence type="ECO:0000256" key="9">
    <source>
        <dbReference type="PIRSR" id="PIRSR016262-2"/>
    </source>
</evidence>
<dbReference type="InterPro" id="IPR045864">
    <property type="entry name" value="aa-tRNA-synth_II/BPL/LPL"/>
</dbReference>
<dbReference type="PANTHER" id="PTHR10993">
    <property type="entry name" value="OCTANOYLTRANSFERASE"/>
    <property type="match status" value="1"/>
</dbReference>
<comment type="pathway">
    <text evidence="1 6 7">Protein modification; protein lipoylation via endogenous pathway; protein N(6)-(lipoyl)lysine from octanoyl-[acyl-carrier-protein]: step 1/2.</text>
</comment>
<keyword evidence="16" id="KW-1185">Reference proteome</keyword>
<evidence type="ECO:0000259" key="11">
    <source>
        <dbReference type="PROSITE" id="PS51733"/>
    </source>
</evidence>
<dbReference type="InterPro" id="IPR004143">
    <property type="entry name" value="BPL_LPL_catalytic"/>
</dbReference>
<dbReference type="PROSITE" id="PS51733">
    <property type="entry name" value="BPL_LPL_CATALYTIC"/>
    <property type="match status" value="1"/>
</dbReference>
<dbReference type="CDD" id="cd16444">
    <property type="entry name" value="LipB"/>
    <property type="match status" value="1"/>
</dbReference>
<dbReference type="NCBIfam" id="NF010922">
    <property type="entry name" value="PRK14342.1"/>
    <property type="match status" value="1"/>
</dbReference>
<reference evidence="13" key="3">
    <citation type="submission" date="2023-11" db="EMBL/GenBank/DDBJ databases">
        <title>Comparative genomics revealed phylogeny of phytopathogenic Pectobacterium aroidearum based on whole-genome sequencing and function of putative horizontal acquire islands in P. aroidearum PccS1.</title>
        <authorList>
            <person name="Fan J."/>
            <person name="Yang L."/>
        </authorList>
    </citation>
    <scope>NUCLEOTIDE SEQUENCE</scope>
    <source>
        <strain evidence="13">NJAU140</strain>
    </source>
</reference>
<feature type="binding site" evidence="6 9">
    <location>
        <begin position="154"/>
        <end position="156"/>
    </location>
    <ligand>
        <name>substrate</name>
    </ligand>
</feature>
<evidence type="ECO:0000256" key="1">
    <source>
        <dbReference type="ARBA" id="ARBA00004821"/>
    </source>
</evidence>
<evidence type="ECO:0000313" key="14">
    <source>
        <dbReference type="EMBL" id="QPK22912.1"/>
    </source>
</evidence>
<proteinExistence type="inferred from homology"/>
<sequence length="227" mass="25177">MTHLLQDKIIVRQFDVQPYEPVSLAMHNFTDRRDDKTPDEIWLVQHPRVFTQGQAGKAEHVLMPGDIPVIQSDRGGQVTYHGPGQQVMYVLIDLKRRKLGVRQLVTAIENTVIGTLAHFQIEAHARPDAPGVYVGERKICSLGLRIRKGCSFHGLALNIAMDLSPFLRINPCGYAGMEMTQLSDLVPGVTVDDTAPVLVNTFLQLVGYSAPEFVSWNLDVQGEPLPG</sequence>
<dbReference type="InterPro" id="IPR000544">
    <property type="entry name" value="Octanoyltransferase"/>
</dbReference>
<evidence type="ECO:0000256" key="8">
    <source>
        <dbReference type="PIRSR" id="PIRSR016262-1"/>
    </source>
</evidence>
<reference evidence="12 16" key="1">
    <citation type="submission" date="2020-07" db="EMBL/GenBank/DDBJ databases">
        <title>A pangenomic view of the genus Pectobacterium provides insights into genome organization, phylogeny, and virulence.</title>
        <authorList>
            <person name="Jonkheer E."/>
            <person name="Brankovics B."/>
            <person name="Houwers I."/>
            <person name="Van Der Wolf J."/>
            <person name="Bonants P."/>
            <person name="Vreeburg R."/>
            <person name="Bollema R."/>
            <person name="De Haan J."/>
            <person name="Berke L."/>
            <person name="De Ridder D."/>
            <person name="Smit S."/>
            <person name="Van Der Lee T.A.J."/>
        </authorList>
    </citation>
    <scope>NUCLEOTIDE SEQUENCE [LARGE SCALE GENOMIC DNA]</scope>
    <source>
        <strain evidence="12 16">NAK:384</strain>
    </source>
</reference>
<feature type="binding site" evidence="6 9">
    <location>
        <begin position="141"/>
        <end position="143"/>
    </location>
    <ligand>
        <name>substrate</name>
    </ligand>
</feature>
<evidence type="ECO:0000256" key="3">
    <source>
        <dbReference type="ARBA" id="ARBA00022679"/>
    </source>
</evidence>
<reference evidence="14 15" key="2">
    <citation type="submission" date="2020-11" db="EMBL/GenBank/DDBJ databases">
        <title>Complete genome sequence of Pectobacterium brasiliense strain F126.</title>
        <authorList>
            <person name="Miroshnikov K."/>
            <person name="Vo T.N.H."/>
            <person name="Khodykina M.V."/>
            <person name="Kabanova A.P."/>
            <person name="Shneider M."/>
            <person name="Korzhenkov A."/>
            <person name="Toschakov S.V."/>
            <person name="Miroshnikov K.A."/>
            <person name="Ignatov A.N."/>
            <person name="Mikhailova Y.V."/>
            <person name="Shelenkov A."/>
            <person name="Yanushevich Y.G."/>
            <person name="Evseev P.V."/>
        </authorList>
    </citation>
    <scope>NUCLEOTIDE SEQUENCE [LARGE SCALE GENOMIC DNA]</scope>
    <source>
        <strain evidence="14 15">F126</strain>
    </source>
</reference>
<keyword evidence="3 6" id="KW-0808">Transferase</keyword>
<dbReference type="EMBL" id="CP065031">
    <property type="protein sequence ID" value="QPK22912.1"/>
    <property type="molecule type" value="Genomic_DNA"/>
</dbReference>
<dbReference type="GO" id="GO:0033819">
    <property type="term" value="F:lipoyl(octanoyl) transferase activity"/>
    <property type="evidence" value="ECO:0007669"/>
    <property type="project" value="UniProtKB-EC"/>
</dbReference>
<dbReference type="PROSITE" id="PS01313">
    <property type="entry name" value="LIPB"/>
    <property type="match status" value="1"/>
</dbReference>
<evidence type="ECO:0000256" key="6">
    <source>
        <dbReference type="HAMAP-Rule" id="MF_00013"/>
    </source>
</evidence>
<dbReference type="SUPFAM" id="SSF55681">
    <property type="entry name" value="Class II aaRS and biotin synthetases"/>
    <property type="match status" value="1"/>
</dbReference>
<dbReference type="HAMAP" id="MF_00013">
    <property type="entry name" value="LipB"/>
    <property type="match status" value="1"/>
</dbReference>
<dbReference type="NCBIfam" id="TIGR00214">
    <property type="entry name" value="lipB"/>
    <property type="match status" value="1"/>
</dbReference>
<dbReference type="GO" id="GO:0009249">
    <property type="term" value="P:protein lipoylation"/>
    <property type="evidence" value="ECO:0007669"/>
    <property type="project" value="InterPro"/>
</dbReference>
<dbReference type="Pfam" id="PF21948">
    <property type="entry name" value="LplA-B_cat"/>
    <property type="match status" value="1"/>
</dbReference>
<feature type="active site" description="Acyl-thioester intermediate" evidence="6 8">
    <location>
        <position position="172"/>
    </location>
</feature>
<evidence type="ECO:0000256" key="10">
    <source>
        <dbReference type="PIRSR" id="PIRSR016262-3"/>
    </source>
</evidence>
<evidence type="ECO:0000313" key="12">
    <source>
        <dbReference type="EMBL" id="MBN3108325.1"/>
    </source>
</evidence>
<comment type="catalytic activity">
    <reaction evidence="6 7">
        <text>octanoyl-[ACP] + L-lysyl-[protein] = N(6)-octanoyl-L-lysyl-[protein] + holo-[ACP] + H(+)</text>
        <dbReference type="Rhea" id="RHEA:17665"/>
        <dbReference type="Rhea" id="RHEA-COMP:9636"/>
        <dbReference type="Rhea" id="RHEA-COMP:9685"/>
        <dbReference type="Rhea" id="RHEA-COMP:9752"/>
        <dbReference type="Rhea" id="RHEA-COMP:9928"/>
        <dbReference type="ChEBI" id="CHEBI:15378"/>
        <dbReference type="ChEBI" id="CHEBI:29969"/>
        <dbReference type="ChEBI" id="CHEBI:64479"/>
        <dbReference type="ChEBI" id="CHEBI:78463"/>
        <dbReference type="ChEBI" id="CHEBI:78809"/>
        <dbReference type="EC" id="2.3.1.181"/>
    </reaction>
</comment>
<name>A0A086EZF1_9GAMM</name>